<protein>
    <submittedName>
        <fullName evidence="1">Uncharacterized protein</fullName>
    </submittedName>
</protein>
<evidence type="ECO:0000313" key="1">
    <source>
        <dbReference type="EMBL" id="EEQ31262.1"/>
    </source>
</evidence>
<dbReference type="InterPro" id="IPR046670">
    <property type="entry name" value="DUF6540"/>
</dbReference>
<reference evidence="2" key="1">
    <citation type="journal article" date="2012" name="MBio">
        <title>Comparative genome analysis of Trichophyton rubrum and related dermatophytes reveals candidate genes involved in infection.</title>
        <authorList>
            <person name="Martinez D.A."/>
            <person name="Oliver B.G."/>
            <person name="Graeser Y."/>
            <person name="Goldberg J.M."/>
            <person name="Li W."/>
            <person name="Martinez-Rossi N.M."/>
            <person name="Monod M."/>
            <person name="Shelest E."/>
            <person name="Barton R.C."/>
            <person name="Birch E."/>
            <person name="Brakhage A.A."/>
            <person name="Chen Z."/>
            <person name="Gurr S.J."/>
            <person name="Heiman D."/>
            <person name="Heitman J."/>
            <person name="Kosti I."/>
            <person name="Rossi A."/>
            <person name="Saif S."/>
            <person name="Samalova M."/>
            <person name="Saunders C.W."/>
            <person name="Shea T."/>
            <person name="Summerbell R.C."/>
            <person name="Xu J."/>
            <person name="Young S."/>
            <person name="Zeng Q."/>
            <person name="Birren B.W."/>
            <person name="Cuomo C.A."/>
            <person name="White T.C."/>
        </authorList>
    </citation>
    <scope>NUCLEOTIDE SEQUENCE [LARGE SCALE GENOMIC DNA]</scope>
    <source>
        <strain evidence="2">ATCC MYA-4605 / CBS 113480</strain>
    </source>
</reference>
<dbReference type="Proteomes" id="UP000002035">
    <property type="component" value="Unassembled WGS sequence"/>
</dbReference>
<dbReference type="GeneID" id="9224413"/>
<dbReference type="eggNOG" id="ENOG502ST2W">
    <property type="taxonomic scope" value="Eukaryota"/>
</dbReference>
<dbReference type="HOGENOM" id="CLU_095741_2_1_1"/>
<organism evidence="1 2">
    <name type="scientific">Arthroderma otae (strain ATCC MYA-4605 / CBS 113480)</name>
    <name type="common">Microsporum canis</name>
    <dbReference type="NCBI Taxonomy" id="554155"/>
    <lineage>
        <taxon>Eukaryota</taxon>
        <taxon>Fungi</taxon>
        <taxon>Dikarya</taxon>
        <taxon>Ascomycota</taxon>
        <taxon>Pezizomycotina</taxon>
        <taxon>Eurotiomycetes</taxon>
        <taxon>Eurotiomycetidae</taxon>
        <taxon>Onygenales</taxon>
        <taxon>Arthrodermataceae</taxon>
        <taxon>Microsporum</taxon>
    </lineage>
</organism>
<dbReference type="OrthoDB" id="3016366at2759"/>
<dbReference type="VEuPathDB" id="FungiDB:MCYG_04081"/>
<dbReference type="EMBL" id="DS995704">
    <property type="protein sequence ID" value="EEQ31262.1"/>
    <property type="molecule type" value="Genomic_DNA"/>
</dbReference>
<sequence length="158" mass="17301">MASRSMSREEIARHSRGANPGFHWGIFIPTNTPLGHLWHATNREGGWMLDQRPSNNVPYSLSLVLARKIGAVNDSNWQTCKDILNGVAAGPHPSPNTGEQFDCRIWVKDAIIALENNGIIALDKGVPGIEDDLLVRASDLKPHVEYGSRPAKVENSGD</sequence>
<name>C5FN26_ARTOC</name>
<keyword evidence="2" id="KW-1185">Reference proteome</keyword>
<dbReference type="OMA" id="WHATNRE"/>
<evidence type="ECO:0000313" key="2">
    <source>
        <dbReference type="Proteomes" id="UP000002035"/>
    </source>
</evidence>
<accession>C5FN26</accession>
<dbReference type="Pfam" id="PF20174">
    <property type="entry name" value="DUF6540"/>
    <property type="match status" value="1"/>
</dbReference>
<proteinExistence type="predicted"/>
<dbReference type="AlphaFoldDB" id="C5FN26"/>
<gene>
    <name evidence="1" type="ORF">MCYG_04081</name>
</gene>
<dbReference type="RefSeq" id="XP_002846344.1">
    <property type="nucleotide sequence ID" value="XM_002846298.1"/>
</dbReference>